<feature type="signal peptide" evidence="1">
    <location>
        <begin position="1"/>
        <end position="20"/>
    </location>
</feature>
<comment type="caution">
    <text evidence="2">The sequence shown here is derived from an EMBL/GenBank/DDBJ whole genome shotgun (WGS) entry which is preliminary data.</text>
</comment>
<keyword evidence="3" id="KW-1185">Reference proteome</keyword>
<dbReference type="EMBL" id="JBBWRZ010000011">
    <property type="protein sequence ID" value="KAK8226044.1"/>
    <property type="molecule type" value="Genomic_DNA"/>
</dbReference>
<dbReference type="Proteomes" id="UP001492380">
    <property type="component" value="Unassembled WGS sequence"/>
</dbReference>
<proteinExistence type="predicted"/>
<protein>
    <submittedName>
        <fullName evidence="2">Uncharacterized protein</fullName>
    </submittedName>
</protein>
<feature type="chain" id="PRO_5045640236" evidence="1">
    <location>
        <begin position="21"/>
        <end position="314"/>
    </location>
</feature>
<evidence type="ECO:0000256" key="1">
    <source>
        <dbReference type="SAM" id="SignalP"/>
    </source>
</evidence>
<reference evidence="2 3" key="1">
    <citation type="submission" date="2024-04" db="EMBL/GenBank/DDBJ databases">
        <title>Phyllosticta paracitricarpa is synonymous to the EU quarantine fungus P. citricarpa based on phylogenomic analyses.</title>
        <authorList>
            <consortium name="Lawrence Berkeley National Laboratory"/>
            <person name="Van Ingen-Buijs V.A."/>
            <person name="Van Westerhoven A.C."/>
            <person name="Haridas S."/>
            <person name="Skiadas P."/>
            <person name="Martin F."/>
            <person name="Groenewald J.Z."/>
            <person name="Crous P.W."/>
            <person name="Seidl M.F."/>
        </authorList>
    </citation>
    <scope>NUCLEOTIDE SEQUENCE [LARGE SCALE GENOMIC DNA]</scope>
    <source>
        <strain evidence="2 3">CBS 123374</strain>
    </source>
</reference>
<evidence type="ECO:0000313" key="2">
    <source>
        <dbReference type="EMBL" id="KAK8226044.1"/>
    </source>
</evidence>
<keyword evidence="1" id="KW-0732">Signal</keyword>
<sequence length="314" mass="34463">MLTTVIFLIVSFGGLVYSRAASLSISASLKHASKEAYYERNLRTVQAIYNLTVYPNNAPIVAQGGPAVPPGLFNPEAKGRVTPLGNFTTFEESIEYFFALAPIPSATPAKTGIYRADLVSFVTGCPEIAASVVYLRTGTVDPQTAVHTPGPMDTTLKQVAFWRFDSEGAVLRYDAWIPSLRLWTAISSGIDYNNPQVQQGTIVTALCPQIQQRCVGPNQVYASVEDCSRQLLAKPFGDFDEVWADNIVCRIIHLILTGTRPDIHCPHVGPTGGGKCVDNDYSIYYFDDLELLGSDKPFYCAEDDWADYLIKDEA</sequence>
<name>A0ABR1YCZ9_9PEZI</name>
<gene>
    <name evidence="2" type="ORF">HDK90DRAFT_514482</name>
</gene>
<evidence type="ECO:0000313" key="3">
    <source>
        <dbReference type="Proteomes" id="UP001492380"/>
    </source>
</evidence>
<organism evidence="2 3">
    <name type="scientific">Phyllosticta capitalensis</name>
    <dbReference type="NCBI Taxonomy" id="121624"/>
    <lineage>
        <taxon>Eukaryota</taxon>
        <taxon>Fungi</taxon>
        <taxon>Dikarya</taxon>
        <taxon>Ascomycota</taxon>
        <taxon>Pezizomycotina</taxon>
        <taxon>Dothideomycetes</taxon>
        <taxon>Dothideomycetes incertae sedis</taxon>
        <taxon>Botryosphaeriales</taxon>
        <taxon>Phyllostictaceae</taxon>
        <taxon>Phyllosticta</taxon>
    </lineage>
</organism>
<accession>A0ABR1YCZ9</accession>